<keyword evidence="2 5" id="KW-0863">Zinc-finger</keyword>
<evidence type="ECO:0000256" key="1">
    <source>
        <dbReference type="ARBA" id="ARBA00022723"/>
    </source>
</evidence>
<evidence type="ECO:0000313" key="8">
    <source>
        <dbReference type="EMBL" id="KAA0710110.1"/>
    </source>
</evidence>
<dbReference type="SUPFAM" id="SSF57716">
    <property type="entry name" value="Glucocorticoid receptor-like (DNA-binding domain)"/>
    <property type="match status" value="1"/>
</dbReference>
<gene>
    <name evidence="8" type="ORF">E1301_Tti018900</name>
</gene>
<feature type="domain" description="THAP-type" evidence="7">
    <location>
        <begin position="1"/>
        <end position="81"/>
    </location>
</feature>
<organism evidence="8 9">
    <name type="scientific">Triplophysa tibetana</name>
    <dbReference type="NCBI Taxonomy" id="1572043"/>
    <lineage>
        <taxon>Eukaryota</taxon>
        <taxon>Metazoa</taxon>
        <taxon>Chordata</taxon>
        <taxon>Craniata</taxon>
        <taxon>Vertebrata</taxon>
        <taxon>Euteleostomi</taxon>
        <taxon>Actinopterygii</taxon>
        <taxon>Neopterygii</taxon>
        <taxon>Teleostei</taxon>
        <taxon>Ostariophysi</taxon>
        <taxon>Cypriniformes</taxon>
        <taxon>Nemacheilidae</taxon>
        <taxon>Triplophysa</taxon>
    </lineage>
</organism>
<evidence type="ECO:0000256" key="4">
    <source>
        <dbReference type="ARBA" id="ARBA00023125"/>
    </source>
</evidence>
<name>A0A5A9NK20_9TELE</name>
<proteinExistence type="predicted"/>
<evidence type="ECO:0000256" key="2">
    <source>
        <dbReference type="ARBA" id="ARBA00022771"/>
    </source>
</evidence>
<dbReference type="AlphaFoldDB" id="A0A5A9NK20"/>
<dbReference type="GO" id="GO:0008270">
    <property type="term" value="F:zinc ion binding"/>
    <property type="evidence" value="ECO:0007669"/>
    <property type="project" value="UniProtKB-KW"/>
</dbReference>
<dbReference type="SMART" id="SM00692">
    <property type="entry name" value="DM3"/>
    <property type="match status" value="1"/>
</dbReference>
<keyword evidence="3" id="KW-0862">Zinc</keyword>
<evidence type="ECO:0000256" key="3">
    <source>
        <dbReference type="ARBA" id="ARBA00022833"/>
    </source>
</evidence>
<feature type="compositionally biased region" description="Polar residues" evidence="6">
    <location>
        <begin position="157"/>
        <end position="180"/>
    </location>
</feature>
<evidence type="ECO:0000256" key="5">
    <source>
        <dbReference type="PROSITE-ProRule" id="PRU00309"/>
    </source>
</evidence>
<accession>A0A5A9NK20</accession>
<protein>
    <recommendedName>
        <fullName evidence="7">THAP-type domain-containing protein</fullName>
    </recommendedName>
</protein>
<dbReference type="PANTHER" id="PTHR31751:SF44">
    <property type="entry name" value="SI:CH211-211K8.4-RELATED"/>
    <property type="match status" value="1"/>
</dbReference>
<keyword evidence="1" id="KW-0479">Metal-binding</keyword>
<dbReference type="SMART" id="SM00980">
    <property type="entry name" value="THAP"/>
    <property type="match status" value="1"/>
</dbReference>
<dbReference type="PANTHER" id="PTHR31751">
    <property type="entry name" value="SI:CH211-108C17.2-RELATED-RELATED"/>
    <property type="match status" value="1"/>
</dbReference>
<keyword evidence="4 5" id="KW-0238">DNA-binding</keyword>
<feature type="region of interest" description="Disordered" evidence="6">
    <location>
        <begin position="148"/>
        <end position="183"/>
    </location>
</feature>
<dbReference type="Proteomes" id="UP000324632">
    <property type="component" value="Chromosome 16"/>
</dbReference>
<dbReference type="Pfam" id="PF05485">
    <property type="entry name" value="THAP"/>
    <property type="match status" value="1"/>
</dbReference>
<reference evidence="8 9" key="1">
    <citation type="journal article" date="2019" name="Mol. Ecol. Resour.">
        <title>Chromosome-level genome assembly of Triplophysa tibetana, a fish adapted to the harsh high-altitude environment of the Tibetan Plateau.</title>
        <authorList>
            <person name="Yang X."/>
            <person name="Liu H."/>
            <person name="Ma Z."/>
            <person name="Zou Y."/>
            <person name="Zou M."/>
            <person name="Mao Y."/>
            <person name="Li X."/>
            <person name="Wang H."/>
            <person name="Chen T."/>
            <person name="Wang W."/>
            <person name="Yang R."/>
        </authorList>
    </citation>
    <scope>NUCLEOTIDE SEQUENCE [LARGE SCALE GENOMIC DNA]</scope>
    <source>
        <strain evidence="8">TTIB1903HZAU</strain>
        <tissue evidence="8">Muscle</tissue>
    </source>
</reference>
<evidence type="ECO:0000256" key="6">
    <source>
        <dbReference type="SAM" id="MobiDB-lite"/>
    </source>
</evidence>
<dbReference type="GO" id="GO:0003677">
    <property type="term" value="F:DNA binding"/>
    <property type="evidence" value="ECO:0007669"/>
    <property type="project" value="UniProtKB-UniRule"/>
</dbReference>
<comment type="caution">
    <text evidence="8">The sequence shown here is derived from an EMBL/GenBank/DDBJ whole genome shotgun (WGS) entry which is preliminary data.</text>
</comment>
<evidence type="ECO:0000313" key="9">
    <source>
        <dbReference type="Proteomes" id="UP000324632"/>
    </source>
</evidence>
<sequence length="560" mass="64097">MAQRKCVFDCEGKKSLFRFPKNTELRQQWMLFVFPGQKRSSENVYVCYQHFSDDCFTNKAQFEAGFANRLQLDDGAVPTIKHPVQESELQATTSTSQAKPSIKHTECQTEHRPAVSVEVQANPLKSSVGTQCRFTPLQKTTGTQFSFSKHTGHLRSKGTQTTDLSASMETPQVNTRSHLPTTPLMASISGRCARAAKRPRMELPEEDEEDVSDIPQPQDSTYEPGDSAAEPSEISGMEVTCDYNDAKYIVFESSLRELFKTCPLCKRNCDVQRRRLGTFVSFSQVCKNCQYNRKWQSQPVKGSTPVGNLQMSAAVYFTGGSFIQTKKICRAMNLQIHQYKTFRRHARLFLEPSIHHKWKKDQQAMFQQLQPQGEIPLGGDMRAVSPGHSAKYGSYTLMHLKSNKILDIQLVQSIEVGGSAHMENEGLRRGLDLLESNQLHVDYIVTDRNTQVEKYLRERNVKQFYDVWHLEKELSKKLDKLSRNCKLLRKWSQGIKNHMYWSAMSSKEGPKKIAKWKSFLNHIQNVHTHDDPLFPKCAHLERVSRDPSKWFRPGVYNGTS</sequence>
<feature type="region of interest" description="Disordered" evidence="6">
    <location>
        <begin position="196"/>
        <end position="231"/>
    </location>
</feature>
<dbReference type="PROSITE" id="PS50950">
    <property type="entry name" value="ZF_THAP"/>
    <property type="match status" value="1"/>
</dbReference>
<keyword evidence="9" id="KW-1185">Reference proteome</keyword>
<dbReference type="InterPro" id="IPR006612">
    <property type="entry name" value="THAP_Znf"/>
</dbReference>
<evidence type="ECO:0000259" key="7">
    <source>
        <dbReference type="PROSITE" id="PS50950"/>
    </source>
</evidence>
<dbReference type="EMBL" id="SOYY01000016">
    <property type="protein sequence ID" value="KAA0710110.1"/>
    <property type="molecule type" value="Genomic_DNA"/>
</dbReference>